<reference evidence="2 3" key="1">
    <citation type="submission" date="2014-07" db="EMBL/GenBank/DDBJ databases">
        <title>Draft genome sequence of Thalassospira profundimaris R8-17.</title>
        <authorList>
            <person name="Lai Q."/>
            <person name="Shao Z."/>
        </authorList>
    </citation>
    <scope>NUCLEOTIDE SEQUENCE [LARGE SCALE GENOMIC DNA]</scope>
    <source>
        <strain evidence="2 3">R8-17</strain>
    </source>
</reference>
<dbReference type="InterPro" id="IPR052564">
    <property type="entry name" value="N-acetyltrans/Recomb-assoc"/>
</dbReference>
<name>A0A367V351_9PROT</name>
<proteinExistence type="predicted"/>
<dbReference type="EMBL" id="JPWB01000010">
    <property type="protein sequence ID" value="RCK19615.1"/>
    <property type="molecule type" value="Genomic_DNA"/>
</dbReference>
<evidence type="ECO:0000313" key="3">
    <source>
        <dbReference type="Proteomes" id="UP000253061"/>
    </source>
</evidence>
<accession>A0A367V351</accession>
<organism evidence="2 3">
    <name type="scientific">Thalassospira profundimaris</name>
    <dbReference type="NCBI Taxonomy" id="502049"/>
    <lineage>
        <taxon>Bacteria</taxon>
        <taxon>Pseudomonadati</taxon>
        <taxon>Pseudomonadota</taxon>
        <taxon>Alphaproteobacteria</taxon>
        <taxon>Rhodospirillales</taxon>
        <taxon>Thalassospiraceae</taxon>
        <taxon>Thalassospira</taxon>
    </lineage>
</organism>
<dbReference type="CDD" id="cd04301">
    <property type="entry name" value="NAT_SF"/>
    <property type="match status" value="1"/>
</dbReference>
<sequence length="165" mass="18294">MGRTEMTTIRSFTDSDADALVEIYRRAVTEIGPRAYNPEQVAVWAKLLPSAERFAEIMNDGRVALVAVDANNRVVAFGDVEADGHIGFLYALPDVAGTGVAKTLYDVLESKAREQDIGKLYSEASELAKSFLLKQDFSVVERRDFEVSGVPIHNYAVEKRLRAPR</sequence>
<dbReference type="InterPro" id="IPR000182">
    <property type="entry name" value="GNAT_dom"/>
</dbReference>
<dbReference type="Gene3D" id="3.40.630.30">
    <property type="match status" value="1"/>
</dbReference>
<dbReference type="PANTHER" id="PTHR43451">
    <property type="entry name" value="ACETYLTRANSFERASE (GNAT) FAMILY PROTEIN"/>
    <property type="match status" value="1"/>
</dbReference>
<dbReference type="InterPro" id="IPR016181">
    <property type="entry name" value="Acyl_CoA_acyltransferase"/>
</dbReference>
<protein>
    <submittedName>
        <fullName evidence="2">Acetyltransferase</fullName>
    </submittedName>
</protein>
<gene>
    <name evidence="2" type="ORF">TH6_18610</name>
</gene>
<evidence type="ECO:0000313" key="2">
    <source>
        <dbReference type="EMBL" id="RCK19615.1"/>
    </source>
</evidence>
<dbReference type="SUPFAM" id="SSF55729">
    <property type="entry name" value="Acyl-CoA N-acyltransferases (Nat)"/>
    <property type="match status" value="1"/>
</dbReference>
<dbReference type="AlphaFoldDB" id="A0A367V351"/>
<keyword evidence="2" id="KW-0808">Transferase</keyword>
<dbReference type="PANTHER" id="PTHR43451:SF1">
    <property type="entry name" value="ACETYLTRANSFERASE"/>
    <property type="match status" value="1"/>
</dbReference>
<dbReference type="Proteomes" id="UP000253061">
    <property type="component" value="Unassembled WGS sequence"/>
</dbReference>
<dbReference type="PROSITE" id="PS51186">
    <property type="entry name" value="GNAT"/>
    <property type="match status" value="1"/>
</dbReference>
<dbReference type="GO" id="GO:0016747">
    <property type="term" value="F:acyltransferase activity, transferring groups other than amino-acyl groups"/>
    <property type="evidence" value="ECO:0007669"/>
    <property type="project" value="InterPro"/>
</dbReference>
<comment type="caution">
    <text evidence="2">The sequence shown here is derived from an EMBL/GenBank/DDBJ whole genome shotgun (WGS) entry which is preliminary data.</text>
</comment>
<dbReference type="Pfam" id="PF13673">
    <property type="entry name" value="Acetyltransf_10"/>
    <property type="match status" value="1"/>
</dbReference>
<feature type="domain" description="N-acetyltransferase" evidence="1">
    <location>
        <begin position="7"/>
        <end position="164"/>
    </location>
</feature>
<evidence type="ECO:0000259" key="1">
    <source>
        <dbReference type="PROSITE" id="PS51186"/>
    </source>
</evidence>